<keyword evidence="2" id="KW-1133">Transmembrane helix</keyword>
<feature type="transmembrane region" description="Helical" evidence="2">
    <location>
        <begin position="34"/>
        <end position="52"/>
    </location>
</feature>
<feature type="region of interest" description="Disordered" evidence="1">
    <location>
        <begin position="863"/>
        <end position="882"/>
    </location>
</feature>
<dbReference type="PATRIC" id="fig|29491.15.peg.145"/>
<evidence type="ECO:0000256" key="1">
    <source>
        <dbReference type="SAM" id="MobiDB-lite"/>
    </source>
</evidence>
<dbReference type="RefSeq" id="WP_011899324.1">
    <property type="nucleotide sequence ID" value="NZ_JBANEX010000129.1"/>
</dbReference>
<feature type="transmembrane region" description="Helical" evidence="2">
    <location>
        <begin position="382"/>
        <end position="403"/>
    </location>
</feature>
<accession>A0A189PGH5</accession>
<dbReference type="AlphaFoldDB" id="A0A189PGH5"/>
<proteinExistence type="predicted"/>
<gene>
    <name evidence="4" type="primary">traG</name>
</gene>
<evidence type="ECO:0000256" key="2">
    <source>
        <dbReference type="SAM" id="Phobius"/>
    </source>
</evidence>
<geneLocation type="plasmid" evidence="4">
    <name>pAsa4b</name>
</geneLocation>
<dbReference type="EMBL" id="KT033469">
    <property type="protein sequence ID" value="ALL42289.1"/>
    <property type="molecule type" value="Genomic_DNA"/>
</dbReference>
<organism evidence="4">
    <name type="scientific">Aeromonas salmonicida subsp. salmonicida</name>
    <dbReference type="NCBI Taxonomy" id="29491"/>
    <lineage>
        <taxon>Bacteria</taxon>
        <taxon>Pseudomonadati</taxon>
        <taxon>Pseudomonadota</taxon>
        <taxon>Gammaproteobacteria</taxon>
        <taxon>Aeromonadales</taxon>
        <taxon>Aeromonadaceae</taxon>
        <taxon>Aeromonas</taxon>
    </lineage>
</organism>
<keyword evidence="2" id="KW-0472">Membrane</keyword>
<feature type="domain" description="TraG N-terminal Proteobacteria" evidence="3">
    <location>
        <begin position="5"/>
        <end position="466"/>
    </location>
</feature>
<keyword evidence="4" id="KW-0614">Plasmid</keyword>
<dbReference type="Pfam" id="PF07916">
    <property type="entry name" value="TraG_N"/>
    <property type="match status" value="1"/>
</dbReference>
<reference evidence="4" key="1">
    <citation type="submission" date="2015-06" db="EMBL/GenBank/DDBJ databases">
        <title>Antimicrobial resistance-carrying plasmid pAsa4 variants found in Aeromonas salmonicida subsp. salmonicida: general architecture, construction blocks and gene elimination.</title>
        <authorList>
            <person name="Tanaka K.H."/>
            <person name="Vincent A.T."/>
            <person name="Trudel M.V."/>
            <person name="Paquet V.E."/>
            <person name="Frenette M."/>
            <person name="Charette S.J."/>
        </authorList>
    </citation>
    <scope>NUCLEOTIDE SEQUENCE</scope>
    <source>
        <strain evidence="4">01-B522</strain>
        <plasmid evidence="4">pAsa4b</plasmid>
    </source>
</reference>
<name>A0A189PGH5_AERSS</name>
<dbReference type="InterPro" id="IPR012931">
    <property type="entry name" value="TraG_N_Proteobacteria"/>
</dbReference>
<feature type="transmembrane region" description="Helical" evidence="2">
    <location>
        <begin position="348"/>
        <end position="370"/>
    </location>
</feature>
<evidence type="ECO:0000313" key="4">
    <source>
        <dbReference type="EMBL" id="ALL42289.1"/>
    </source>
</evidence>
<sequence length="1184" mass="125704">MGTFTIYSIGDSAFLEQILIAVSMITGTGDFEKMVSIGLLLGVLMIMIQSVFQGAKQINIQQILVGWLIYACFFGPNTTVTIEDAYTGQVRVVANVPLGVGFTGGVISNVGYTITNLFETGYGVIVPNVTESHFSETLKLLNDVRRRAYDSGVFTALNASNGGGYVDVRRSWNNYIRECTLTKVDLNLMSLDELMNRSTDAALRFNSQLYGTRLYLSTSNPDGADYTCTEGWVAISNATANLNSPLVVEALNNLLGLDPASGDNSFTKISDSLQALGATTTSAFDYIKAAVLEPLYYEAASGRYQDLQDFGSALMINQAVQQRNTQWAAEQTMFMTVVRPMLTFFEGFIYAITPIIAFIIVMGSFGVQLAGKYVQTILWIQLWMPVLSIINLFVHTAATNQMASLSANGLNSMYALSSSGDVLQHWIATGGMLAASTPIISLFIVSGSTYAFTSLASKIGGGDHVDEKLNTPDVLKQGPLMQAQPGFNQNQFSGTLASGAEGMISTLSLGSNMASGVSSSQANQKQASEAFQSNLTRGFSDGTSQAQTYSRLSNVGRTISSQGTEQSSLVDQQAKNFMEKFGVDQSHSDAVKGAVAMQASGSIDAGKFAQMLMPFVGKAAGAAAGKGGDSPVDVKAGVTGSSTSSADDSTTWTSGDVTQFAKGINYSQTDSQALTNQLAQGFSRSGGESFSHTWGDSLSQNLSKSASEVVSASNSFNTMSQLQNQVGSMTNTDFKTLGGAVAQSPAAMGQLNEYFRNAAPTAVKDEAGSLEQRYRSYGMSPEVAQSAARMTAMTNPSNYEPGKELGGFQSALQAINTASGRASGYSGDAYANSGLSTPNVSGLPSQVQGAVGAGPNIGPDFRGNTAATAGMNPESEVGQLPNNSPIVQQEHQSRAGSLDSKAQDTERRLSAPEVQNARDNLLNALPPMSWTASGWGSMDNGSDWMSRAGKSLIAGGEAGGAAFTQVTDQMRTMTPEQRDEFIATTQRGDDALQEQYGWQGEALVGAAKLGRGIMGATATGYDAAKEWMTGNSDLSEAAKGMNLEQRGAFYASALTAATEAGVDTTQQFMQQYGNEYKETMQSIAQSHYGLSQNQAAVFGQSFSTDKGQMDQAVNNLKMEYAERNPDGSPMIENGVPVLSQQNEEFTNQMVNVLQNASNAGDRAGSYLTPIRGYNITERGLDSKH</sequence>
<evidence type="ECO:0000259" key="3">
    <source>
        <dbReference type="Pfam" id="PF07916"/>
    </source>
</evidence>
<dbReference type="OMA" id="FLEMFAY"/>
<feature type="region of interest" description="Disordered" evidence="1">
    <location>
        <begin position="888"/>
        <end position="909"/>
    </location>
</feature>
<protein>
    <submittedName>
        <fullName evidence="4">Conjugal protein</fullName>
    </submittedName>
</protein>
<keyword evidence="2" id="KW-0812">Transmembrane</keyword>